<evidence type="ECO:0000256" key="3">
    <source>
        <dbReference type="ARBA" id="ARBA00022729"/>
    </source>
</evidence>
<proteinExistence type="inferred from homology"/>
<dbReference type="CDD" id="cd20005">
    <property type="entry name" value="PBP1_ABC_sugar_binding-like"/>
    <property type="match status" value="1"/>
</dbReference>
<reference evidence="6 7" key="1">
    <citation type="submission" date="2019-02" db="EMBL/GenBank/DDBJ databases">
        <title>Draft genome sequences of novel Actinobacteria.</title>
        <authorList>
            <person name="Sahin N."/>
            <person name="Ay H."/>
            <person name="Saygin H."/>
        </authorList>
    </citation>
    <scope>NUCLEOTIDE SEQUENCE [LARGE SCALE GENOMIC DNA]</scope>
    <source>
        <strain evidence="6 7">8K307</strain>
    </source>
</reference>
<evidence type="ECO:0000256" key="1">
    <source>
        <dbReference type="ARBA" id="ARBA00004196"/>
    </source>
</evidence>
<evidence type="ECO:0000313" key="6">
    <source>
        <dbReference type="EMBL" id="TDD69652.1"/>
    </source>
</evidence>
<dbReference type="OrthoDB" id="9800520at2"/>
<organism evidence="6 7">
    <name type="scientific">Jiangella aurantiaca</name>
    <dbReference type="NCBI Taxonomy" id="2530373"/>
    <lineage>
        <taxon>Bacteria</taxon>
        <taxon>Bacillati</taxon>
        <taxon>Actinomycetota</taxon>
        <taxon>Actinomycetes</taxon>
        <taxon>Jiangellales</taxon>
        <taxon>Jiangellaceae</taxon>
        <taxon>Jiangella</taxon>
    </lineage>
</organism>
<comment type="subcellular location">
    <subcellularLocation>
        <location evidence="1">Cell envelope</location>
    </subcellularLocation>
</comment>
<name>A0A4R5AHT9_9ACTN</name>
<feature type="chain" id="PRO_5039130141" evidence="4">
    <location>
        <begin position="20"/>
        <end position="328"/>
    </location>
</feature>
<accession>A0A4R5AHT9</accession>
<keyword evidence="3 4" id="KW-0732">Signal</keyword>
<sequence length="328" mass="34012">MSNRLTAVGVGIAAALVLAACGGDDDSTASGDTGDGGGDRPQIALVSKGFQHQFWQAVRDGAEQAGEEFDVEVSFEGPDSESEVAQQIDMLQAAIDRDPDALGFAALDSQAATPLMDEAASRDIPVIAFDSGVESDVPLTTAATDNRAAAALAAEKMVELIGGEGQVALVVHDQTSVTGVERRDGFVEYIEENAPDVEIVDIQYGGGDHLESTNLATAIIQGNPDLAGIYGANEGSAIGVVNAVNELGMAGEIVIVGFDSGQAQIEAIRSGVMAGAITQNPVGIGYETVRAAVMALDGEELPETIDTGFFWYDATNIDDEEIQAVLYE</sequence>
<evidence type="ECO:0000256" key="2">
    <source>
        <dbReference type="ARBA" id="ARBA00007639"/>
    </source>
</evidence>
<feature type="domain" description="Periplasmic binding protein" evidence="5">
    <location>
        <begin position="43"/>
        <end position="300"/>
    </location>
</feature>
<dbReference type="RefSeq" id="WP_132103355.1">
    <property type="nucleotide sequence ID" value="NZ_SMLB01000013.1"/>
</dbReference>
<protein>
    <submittedName>
        <fullName evidence="6">BMP family ABC transporter substrate-binding protein</fullName>
    </submittedName>
</protein>
<dbReference type="InterPro" id="IPR028082">
    <property type="entry name" value="Peripla_BP_I"/>
</dbReference>
<dbReference type="PROSITE" id="PS51257">
    <property type="entry name" value="PROKAR_LIPOPROTEIN"/>
    <property type="match status" value="1"/>
</dbReference>
<dbReference type="GO" id="GO:0030246">
    <property type="term" value="F:carbohydrate binding"/>
    <property type="evidence" value="ECO:0007669"/>
    <property type="project" value="UniProtKB-ARBA"/>
</dbReference>
<dbReference type="Proteomes" id="UP000295217">
    <property type="component" value="Unassembled WGS sequence"/>
</dbReference>
<keyword evidence="7" id="KW-1185">Reference proteome</keyword>
<evidence type="ECO:0000313" key="7">
    <source>
        <dbReference type="Proteomes" id="UP000295217"/>
    </source>
</evidence>
<dbReference type="PANTHER" id="PTHR46847">
    <property type="entry name" value="D-ALLOSE-BINDING PERIPLASMIC PROTEIN-RELATED"/>
    <property type="match status" value="1"/>
</dbReference>
<evidence type="ECO:0000256" key="4">
    <source>
        <dbReference type="SAM" id="SignalP"/>
    </source>
</evidence>
<dbReference type="PANTHER" id="PTHR46847:SF1">
    <property type="entry name" value="D-ALLOSE-BINDING PERIPLASMIC PROTEIN-RELATED"/>
    <property type="match status" value="1"/>
</dbReference>
<comment type="caution">
    <text evidence="6">The sequence shown here is derived from an EMBL/GenBank/DDBJ whole genome shotgun (WGS) entry which is preliminary data.</text>
</comment>
<dbReference type="AlphaFoldDB" id="A0A4R5AHT9"/>
<evidence type="ECO:0000259" key="5">
    <source>
        <dbReference type="Pfam" id="PF13407"/>
    </source>
</evidence>
<comment type="similarity">
    <text evidence="2">Belongs to the bacterial solute-binding protein 2 family.</text>
</comment>
<dbReference type="Gene3D" id="3.40.50.2300">
    <property type="match status" value="2"/>
</dbReference>
<dbReference type="EMBL" id="SMLB01000013">
    <property type="protein sequence ID" value="TDD69652.1"/>
    <property type="molecule type" value="Genomic_DNA"/>
</dbReference>
<dbReference type="SUPFAM" id="SSF53822">
    <property type="entry name" value="Periplasmic binding protein-like I"/>
    <property type="match status" value="1"/>
</dbReference>
<feature type="signal peptide" evidence="4">
    <location>
        <begin position="1"/>
        <end position="19"/>
    </location>
</feature>
<gene>
    <name evidence="6" type="ORF">E1262_11905</name>
</gene>
<dbReference type="Pfam" id="PF13407">
    <property type="entry name" value="Peripla_BP_4"/>
    <property type="match status" value="1"/>
</dbReference>
<dbReference type="InterPro" id="IPR025997">
    <property type="entry name" value="SBP_2_dom"/>
</dbReference>
<dbReference type="GO" id="GO:0030313">
    <property type="term" value="C:cell envelope"/>
    <property type="evidence" value="ECO:0007669"/>
    <property type="project" value="UniProtKB-SubCell"/>
</dbReference>